<reference evidence="3 4" key="1">
    <citation type="submission" date="2020-12" db="EMBL/GenBank/DDBJ databases">
        <title>FDA dAtabase for Regulatory Grade micrObial Sequences (FDA-ARGOS): Supporting development and validation of Infectious Disease Dx tests.</title>
        <authorList>
            <person name="Sproer C."/>
            <person name="Gronow S."/>
            <person name="Severitt S."/>
            <person name="Schroder I."/>
            <person name="Tallon L."/>
            <person name="Sadzewicz L."/>
            <person name="Zhao X."/>
            <person name="Boylan J."/>
            <person name="Ott S."/>
            <person name="Bowen H."/>
            <person name="Vavikolanu K."/>
            <person name="Mehta A."/>
            <person name="Aluvathingal J."/>
            <person name="Nadendla S."/>
            <person name="Lowell S."/>
            <person name="Myers T."/>
            <person name="Yan Y."/>
            <person name="Sichtig H."/>
        </authorList>
    </citation>
    <scope>NUCLEOTIDE SEQUENCE [LARGE SCALE GENOMIC DNA]</scope>
    <source>
        <strain evidence="3 4">FDAARGOS_909</strain>
    </source>
</reference>
<evidence type="ECO:0000256" key="2">
    <source>
        <dbReference type="SAM" id="MobiDB-lite"/>
    </source>
</evidence>
<name>A0A7T2VY54_DELAC</name>
<dbReference type="RefSeq" id="WP_197954874.1">
    <property type="nucleotide sequence ID" value="NZ_CP065668.1"/>
</dbReference>
<proteinExistence type="inferred from homology"/>
<sequence length="514" mass="57320">MSRLVVISNRVADPAKAAAGGLAVAMGDALRQTGGLWFGWSGMVTDGSAVPPAGHVHRIQAGKVTLATVDLDRADHDSYYAGYSNGVLWPVFHGRLDLANFDTGLAAGYRRVNQLLARRLLPLLAEDDILWVHDYHLIPLAAELRALGCRQRIGFFLHIPLPPPTLLAAIPEHEWLMRCLFAYDLVGLQTRQDVQHFERYVCEEAGGQALGDGTFRVHGQRLVCRDFPIGIDVEGFAALAQAGASRDMYERMKHEYAQRRLLLGIDRLDYSKGLPQRLRAFRELLARHPANRRSATLIQIGSPTREGLDAYADIRREIESLCGAINGDYGELDWMPVRYIHQTLPRDSIPGLCRAAAVGLVTPLRDGMNLVAKEYVAAQDPADPGVLVLSRFAGAAEQLHEALLVNPYDVHGTAAVVQQALHMPLHERRQRHRRLLQRIREQDVHWWRKAFLSALKEARPQERRDRDWSKERDDGFGIPVPSMKQQRPPLGLVLPACPAEALALDASRSVVSDR</sequence>
<feature type="region of interest" description="Disordered" evidence="2">
    <location>
        <begin position="462"/>
        <end position="489"/>
    </location>
</feature>
<dbReference type="AlphaFoldDB" id="A0A7T2VY54"/>
<feature type="compositionally biased region" description="Basic and acidic residues" evidence="2">
    <location>
        <begin position="462"/>
        <end position="475"/>
    </location>
</feature>
<dbReference type="Proteomes" id="UP000594778">
    <property type="component" value="Chromosome"/>
</dbReference>
<comment type="similarity">
    <text evidence="1">Belongs to the glycosyltransferase 20 family.</text>
</comment>
<dbReference type="EMBL" id="CP065668">
    <property type="protein sequence ID" value="QPS07330.1"/>
    <property type="molecule type" value="Genomic_DNA"/>
</dbReference>
<protein>
    <submittedName>
        <fullName evidence="3">Trehalose-6-phosphate synthase</fullName>
    </submittedName>
</protein>
<dbReference type="GO" id="GO:0003825">
    <property type="term" value="F:alpha,alpha-trehalose-phosphate synthase (UDP-forming) activity"/>
    <property type="evidence" value="ECO:0007669"/>
    <property type="project" value="TreeGrafter"/>
</dbReference>
<gene>
    <name evidence="3" type="ORF">I6G66_24090</name>
</gene>
<evidence type="ECO:0000256" key="1">
    <source>
        <dbReference type="ARBA" id="ARBA00008799"/>
    </source>
</evidence>
<organism evidence="3 4">
    <name type="scientific">Delftia acidovorans</name>
    <name type="common">Pseudomonas acidovorans</name>
    <name type="synonym">Comamonas acidovorans</name>
    <dbReference type="NCBI Taxonomy" id="80866"/>
    <lineage>
        <taxon>Bacteria</taxon>
        <taxon>Pseudomonadati</taxon>
        <taxon>Pseudomonadota</taxon>
        <taxon>Betaproteobacteria</taxon>
        <taxon>Burkholderiales</taxon>
        <taxon>Comamonadaceae</taxon>
        <taxon>Delftia</taxon>
    </lineage>
</organism>
<evidence type="ECO:0000313" key="3">
    <source>
        <dbReference type="EMBL" id="QPS07330.1"/>
    </source>
</evidence>
<dbReference type="CDD" id="cd03788">
    <property type="entry name" value="GT20_TPS"/>
    <property type="match status" value="1"/>
</dbReference>
<dbReference type="PANTHER" id="PTHR10788:SF106">
    <property type="entry name" value="BCDNA.GH08860"/>
    <property type="match status" value="1"/>
</dbReference>
<accession>A0A7T2VY54</accession>
<dbReference type="Gene3D" id="3.40.50.2000">
    <property type="entry name" value="Glycogen Phosphorylase B"/>
    <property type="match status" value="2"/>
</dbReference>
<dbReference type="Pfam" id="PF00982">
    <property type="entry name" value="Glyco_transf_20"/>
    <property type="match status" value="1"/>
</dbReference>
<dbReference type="GO" id="GO:0005992">
    <property type="term" value="P:trehalose biosynthetic process"/>
    <property type="evidence" value="ECO:0007669"/>
    <property type="project" value="InterPro"/>
</dbReference>
<evidence type="ECO:0000313" key="4">
    <source>
        <dbReference type="Proteomes" id="UP000594778"/>
    </source>
</evidence>
<dbReference type="InterPro" id="IPR001830">
    <property type="entry name" value="Glyco_trans_20"/>
</dbReference>
<dbReference type="PANTHER" id="PTHR10788">
    <property type="entry name" value="TREHALOSE-6-PHOSPHATE SYNTHASE"/>
    <property type="match status" value="1"/>
</dbReference>
<dbReference type="SUPFAM" id="SSF53756">
    <property type="entry name" value="UDP-Glycosyltransferase/glycogen phosphorylase"/>
    <property type="match status" value="1"/>
</dbReference>